<dbReference type="SMART" id="SM00645">
    <property type="entry name" value="Pept_C1"/>
    <property type="match status" value="1"/>
</dbReference>
<dbReference type="Pfam" id="PF00112">
    <property type="entry name" value="Peptidase_C1"/>
    <property type="match status" value="1"/>
</dbReference>
<dbReference type="Gene3D" id="3.90.70.10">
    <property type="entry name" value="Cysteine proteinases"/>
    <property type="match status" value="1"/>
</dbReference>
<evidence type="ECO:0000313" key="10">
    <source>
        <dbReference type="EMBL" id="KAF5817239.1"/>
    </source>
</evidence>
<dbReference type="GO" id="GO:0004197">
    <property type="term" value="F:cysteine-type endopeptidase activity"/>
    <property type="evidence" value="ECO:0000318"/>
    <property type="project" value="GO_Central"/>
</dbReference>
<evidence type="ECO:0000259" key="8">
    <source>
        <dbReference type="SMART" id="SM00645"/>
    </source>
</evidence>
<dbReference type="InterPro" id="IPR000169">
    <property type="entry name" value="Pept_cys_AS"/>
</dbReference>
<dbReference type="EMBL" id="MNCJ02000317">
    <property type="protein sequence ID" value="KAF5817239.1"/>
    <property type="molecule type" value="Genomic_DNA"/>
</dbReference>
<keyword evidence="4 10" id="KW-0378">Hydrolase</keyword>
<dbReference type="SMART" id="SM00848">
    <property type="entry name" value="Inhibitor_I29"/>
    <property type="match status" value="1"/>
</dbReference>
<dbReference type="GO" id="GO:0051603">
    <property type="term" value="P:proteolysis involved in protein catabolic process"/>
    <property type="evidence" value="ECO:0000318"/>
    <property type="project" value="GO_Central"/>
</dbReference>
<keyword evidence="11" id="KW-1185">Reference proteome</keyword>
<reference evidence="10" key="2">
    <citation type="submission" date="2020-06" db="EMBL/GenBank/DDBJ databases">
        <title>Helianthus annuus Genome sequencing and assembly Release 2.</title>
        <authorList>
            <person name="Gouzy J."/>
            <person name="Langlade N."/>
            <person name="Munos S."/>
        </authorList>
    </citation>
    <scope>NUCLEOTIDE SEQUENCE</scope>
    <source>
        <tissue evidence="10">Leaves</tissue>
    </source>
</reference>
<gene>
    <name evidence="10" type="ORF">HanXRQr2_Chr02g0050601</name>
</gene>
<accession>A0A9K3JLE8</accession>
<name>A0A9K3JLE8_HELAN</name>
<keyword evidence="2" id="KW-0645">Protease</keyword>
<dbReference type="InterPro" id="IPR025660">
    <property type="entry name" value="Pept_his_AS"/>
</dbReference>
<dbReference type="SUPFAM" id="SSF54001">
    <property type="entry name" value="Cysteine proteinases"/>
    <property type="match status" value="1"/>
</dbReference>
<dbReference type="InterPro" id="IPR039417">
    <property type="entry name" value="Peptidase_C1A_papain-like"/>
</dbReference>
<dbReference type="PROSITE" id="PS00640">
    <property type="entry name" value="THIOL_PROTEASE_ASN"/>
    <property type="match status" value="1"/>
</dbReference>
<evidence type="ECO:0000256" key="5">
    <source>
        <dbReference type="ARBA" id="ARBA00022807"/>
    </source>
</evidence>
<sequence>MKIKKIILLSLSLALILGIVESFEYDDEELKSEEGMQRMYDRWRNHHNVHLEVSEDEKAERFNVFKTNVQHVHSTNKMNKPYKLKLNKFATMTNLEFTSTYASSKLKHYRALRGPHKSILNRKSNLNFTYEKVANIPPAIDWRTHNAVTPPKDQGKCGGCWAFSTVVSIEGINAIKTGELVSLSEQQLIDCADGLNQGCSGGIMEPAFIFIQEHGGITTEKNYPWTFKDGICDPAKIRHPLITIDGFEDVPECNEEALMKAVANQPISAAVEANGHDFQFYYQGVFTGQCGVDVNHAIAIVGYGETPEGMKYWIVKNSWGPDWGEGGYIRVQRGVPDPMGLCGINVQASYPVAYGGVAIRHTSCDAEAKIDKLERHTLLPKHNMLVNS</sequence>
<evidence type="ECO:0000256" key="3">
    <source>
        <dbReference type="ARBA" id="ARBA00022729"/>
    </source>
</evidence>
<dbReference type="GO" id="GO:0005764">
    <property type="term" value="C:lysosome"/>
    <property type="evidence" value="ECO:0000318"/>
    <property type="project" value="GO_Central"/>
</dbReference>
<dbReference type="PROSITE" id="PS00639">
    <property type="entry name" value="THIOL_PROTEASE_HIS"/>
    <property type="match status" value="1"/>
</dbReference>
<evidence type="ECO:0000256" key="6">
    <source>
        <dbReference type="ARBA" id="ARBA00023157"/>
    </source>
</evidence>
<comment type="caution">
    <text evidence="10">The sequence shown here is derived from an EMBL/GenBank/DDBJ whole genome shotgun (WGS) entry which is preliminary data.</text>
</comment>
<feature type="domain" description="Peptidase C1A papain C-terminal" evidence="8">
    <location>
        <begin position="136"/>
        <end position="352"/>
    </location>
</feature>
<feature type="signal peptide" evidence="7">
    <location>
        <begin position="1"/>
        <end position="22"/>
    </location>
</feature>
<dbReference type="EC" id="3.4.22.6" evidence="10"/>
<keyword evidence="3 7" id="KW-0732">Signal</keyword>
<dbReference type="FunFam" id="3.90.70.10:FF:000023">
    <property type="entry name" value="Senescence-specific cysteine protease SAG39"/>
    <property type="match status" value="1"/>
</dbReference>
<comment type="similarity">
    <text evidence="1">Belongs to the peptidase C1 family.</text>
</comment>
<keyword evidence="5" id="KW-0788">Thiol protease</keyword>
<dbReference type="Gramene" id="mRNA:HanXRQr2_Chr02g0050601">
    <property type="protein sequence ID" value="mRNA:HanXRQr2_Chr02g0050601"/>
    <property type="gene ID" value="HanXRQr2_Chr02g0050601"/>
</dbReference>
<dbReference type="PROSITE" id="PS00139">
    <property type="entry name" value="THIOL_PROTEASE_CYS"/>
    <property type="match status" value="1"/>
</dbReference>
<evidence type="ECO:0000256" key="4">
    <source>
        <dbReference type="ARBA" id="ARBA00022801"/>
    </source>
</evidence>
<evidence type="ECO:0000259" key="9">
    <source>
        <dbReference type="SMART" id="SM00848"/>
    </source>
</evidence>
<dbReference type="Pfam" id="PF08246">
    <property type="entry name" value="Inhibitor_I29"/>
    <property type="match status" value="1"/>
</dbReference>
<dbReference type="PANTHER" id="PTHR12411">
    <property type="entry name" value="CYSTEINE PROTEASE FAMILY C1-RELATED"/>
    <property type="match status" value="1"/>
</dbReference>
<organism evidence="10 11">
    <name type="scientific">Helianthus annuus</name>
    <name type="common">Common sunflower</name>
    <dbReference type="NCBI Taxonomy" id="4232"/>
    <lineage>
        <taxon>Eukaryota</taxon>
        <taxon>Viridiplantae</taxon>
        <taxon>Streptophyta</taxon>
        <taxon>Embryophyta</taxon>
        <taxon>Tracheophyta</taxon>
        <taxon>Spermatophyta</taxon>
        <taxon>Magnoliopsida</taxon>
        <taxon>eudicotyledons</taxon>
        <taxon>Gunneridae</taxon>
        <taxon>Pentapetalae</taxon>
        <taxon>asterids</taxon>
        <taxon>campanulids</taxon>
        <taxon>Asterales</taxon>
        <taxon>Asteraceae</taxon>
        <taxon>Asteroideae</taxon>
        <taxon>Heliantheae alliance</taxon>
        <taxon>Heliantheae</taxon>
        <taxon>Helianthus</taxon>
    </lineage>
</organism>
<feature type="domain" description="Cathepsin propeptide inhibitor" evidence="9">
    <location>
        <begin position="40"/>
        <end position="97"/>
    </location>
</feature>
<evidence type="ECO:0000256" key="2">
    <source>
        <dbReference type="ARBA" id="ARBA00022670"/>
    </source>
</evidence>
<dbReference type="AlphaFoldDB" id="A0A9K3JLE8"/>
<dbReference type="InterPro" id="IPR000668">
    <property type="entry name" value="Peptidase_C1A_C"/>
</dbReference>
<dbReference type="PRINTS" id="PR00705">
    <property type="entry name" value="PAPAIN"/>
</dbReference>
<dbReference type="CDD" id="cd02248">
    <property type="entry name" value="Peptidase_C1A"/>
    <property type="match status" value="1"/>
</dbReference>
<dbReference type="InterPro" id="IPR013201">
    <property type="entry name" value="Prot_inhib_I29"/>
</dbReference>
<dbReference type="GO" id="GO:0005615">
    <property type="term" value="C:extracellular space"/>
    <property type="evidence" value="ECO:0000318"/>
    <property type="project" value="GO_Central"/>
</dbReference>
<evidence type="ECO:0000313" key="11">
    <source>
        <dbReference type="Proteomes" id="UP000215914"/>
    </source>
</evidence>
<dbReference type="InterPro" id="IPR013128">
    <property type="entry name" value="Peptidase_C1A"/>
</dbReference>
<feature type="chain" id="PRO_5039917726" evidence="7">
    <location>
        <begin position="23"/>
        <end position="388"/>
    </location>
</feature>
<reference evidence="10" key="1">
    <citation type="journal article" date="2017" name="Nature">
        <title>The sunflower genome provides insights into oil metabolism, flowering and Asterid evolution.</title>
        <authorList>
            <person name="Badouin H."/>
            <person name="Gouzy J."/>
            <person name="Grassa C.J."/>
            <person name="Murat F."/>
            <person name="Staton S.E."/>
            <person name="Cottret L."/>
            <person name="Lelandais-Briere C."/>
            <person name="Owens G.L."/>
            <person name="Carrere S."/>
            <person name="Mayjonade B."/>
            <person name="Legrand L."/>
            <person name="Gill N."/>
            <person name="Kane N.C."/>
            <person name="Bowers J.E."/>
            <person name="Hubner S."/>
            <person name="Bellec A."/>
            <person name="Berard A."/>
            <person name="Berges H."/>
            <person name="Blanchet N."/>
            <person name="Boniface M.C."/>
            <person name="Brunel D."/>
            <person name="Catrice O."/>
            <person name="Chaidir N."/>
            <person name="Claudel C."/>
            <person name="Donnadieu C."/>
            <person name="Faraut T."/>
            <person name="Fievet G."/>
            <person name="Helmstetter N."/>
            <person name="King M."/>
            <person name="Knapp S.J."/>
            <person name="Lai Z."/>
            <person name="Le Paslier M.C."/>
            <person name="Lippi Y."/>
            <person name="Lorenzon L."/>
            <person name="Mandel J.R."/>
            <person name="Marage G."/>
            <person name="Marchand G."/>
            <person name="Marquand E."/>
            <person name="Bret-Mestries E."/>
            <person name="Morien E."/>
            <person name="Nambeesan S."/>
            <person name="Nguyen T."/>
            <person name="Pegot-Espagnet P."/>
            <person name="Pouilly N."/>
            <person name="Raftis F."/>
            <person name="Sallet E."/>
            <person name="Schiex T."/>
            <person name="Thomas J."/>
            <person name="Vandecasteele C."/>
            <person name="Vares D."/>
            <person name="Vear F."/>
            <person name="Vautrin S."/>
            <person name="Crespi M."/>
            <person name="Mangin B."/>
            <person name="Burke J.M."/>
            <person name="Salse J."/>
            <person name="Munos S."/>
            <person name="Vincourt P."/>
            <person name="Rieseberg L.H."/>
            <person name="Langlade N.B."/>
        </authorList>
    </citation>
    <scope>NUCLEOTIDE SEQUENCE</scope>
    <source>
        <tissue evidence="10">Leaves</tissue>
    </source>
</reference>
<dbReference type="InterPro" id="IPR038765">
    <property type="entry name" value="Papain-like_cys_pep_sf"/>
</dbReference>
<evidence type="ECO:0000256" key="1">
    <source>
        <dbReference type="ARBA" id="ARBA00008455"/>
    </source>
</evidence>
<protein>
    <submittedName>
        <fullName evidence="10">Chymopapain protein</fullName>
        <ecNumber evidence="10">3.4.22.6</ecNumber>
    </submittedName>
</protein>
<keyword evidence="6" id="KW-1015">Disulfide bond</keyword>
<dbReference type="Proteomes" id="UP000215914">
    <property type="component" value="Unassembled WGS sequence"/>
</dbReference>
<dbReference type="InterPro" id="IPR025661">
    <property type="entry name" value="Pept_asp_AS"/>
</dbReference>
<evidence type="ECO:0000256" key="7">
    <source>
        <dbReference type="SAM" id="SignalP"/>
    </source>
</evidence>
<proteinExistence type="inferred from homology"/>